<dbReference type="AlphaFoldDB" id="W2WKU8"/>
<evidence type="ECO:0000256" key="1">
    <source>
        <dbReference type="SAM" id="MobiDB-lite"/>
    </source>
</evidence>
<accession>W2WKU8</accession>
<evidence type="ECO:0000313" key="4">
    <source>
        <dbReference type="Proteomes" id="UP000018958"/>
    </source>
</evidence>
<feature type="compositionally biased region" description="Polar residues" evidence="1">
    <location>
        <begin position="12"/>
        <end position="22"/>
    </location>
</feature>
<dbReference type="SUPFAM" id="SSF54160">
    <property type="entry name" value="Chromo domain-like"/>
    <property type="match status" value="1"/>
</dbReference>
<dbReference type="Pfam" id="PF00385">
    <property type="entry name" value="Chromo"/>
    <property type="match status" value="1"/>
</dbReference>
<dbReference type="OrthoDB" id="10378930at2759"/>
<reference evidence="3 4" key="1">
    <citation type="submission" date="2013-11" db="EMBL/GenBank/DDBJ databases">
        <title>The Genome Sequence of Phytophthora parasitica CJ01A1.</title>
        <authorList>
            <consortium name="The Broad Institute Genomics Platform"/>
            <person name="Russ C."/>
            <person name="Tyler B."/>
            <person name="Panabieres F."/>
            <person name="Shan W."/>
            <person name="Tripathy S."/>
            <person name="Grunwald N."/>
            <person name="Machado M."/>
            <person name="Johnson C.S."/>
            <person name="Walker B."/>
            <person name="Young S.K."/>
            <person name="Zeng Q."/>
            <person name="Gargeya S."/>
            <person name="Fitzgerald M."/>
            <person name="Haas B."/>
            <person name="Abouelleil A."/>
            <person name="Allen A.W."/>
            <person name="Alvarado L."/>
            <person name="Arachchi H.M."/>
            <person name="Berlin A.M."/>
            <person name="Chapman S.B."/>
            <person name="Gainer-Dewar J."/>
            <person name="Goldberg J."/>
            <person name="Griggs A."/>
            <person name="Gujja S."/>
            <person name="Hansen M."/>
            <person name="Howarth C."/>
            <person name="Imamovic A."/>
            <person name="Ireland A."/>
            <person name="Larimer J."/>
            <person name="McCowan C."/>
            <person name="Murphy C."/>
            <person name="Pearson M."/>
            <person name="Poon T.W."/>
            <person name="Priest M."/>
            <person name="Roberts A."/>
            <person name="Saif S."/>
            <person name="Shea T."/>
            <person name="Sisk P."/>
            <person name="Sykes S."/>
            <person name="Wortman J."/>
            <person name="Nusbaum C."/>
            <person name="Birren B."/>
        </authorList>
    </citation>
    <scope>NUCLEOTIDE SEQUENCE [LARGE SCALE GENOMIC DNA]</scope>
    <source>
        <strain evidence="3 4">CJ01A1</strain>
    </source>
</reference>
<dbReference type="InterPro" id="IPR000953">
    <property type="entry name" value="Chromo/chromo_shadow_dom"/>
</dbReference>
<organism evidence="3 4">
    <name type="scientific">Phytophthora nicotianae CJ01A1</name>
    <dbReference type="NCBI Taxonomy" id="1317063"/>
    <lineage>
        <taxon>Eukaryota</taxon>
        <taxon>Sar</taxon>
        <taxon>Stramenopiles</taxon>
        <taxon>Oomycota</taxon>
        <taxon>Peronosporomycetes</taxon>
        <taxon>Peronosporales</taxon>
        <taxon>Peronosporaceae</taxon>
        <taxon>Phytophthora</taxon>
    </lineage>
</organism>
<feature type="non-terminal residue" evidence="3">
    <location>
        <position position="75"/>
    </location>
</feature>
<dbReference type="CDD" id="cd00024">
    <property type="entry name" value="CD_CSD"/>
    <property type="match status" value="1"/>
</dbReference>
<feature type="region of interest" description="Disordered" evidence="1">
    <location>
        <begin position="1"/>
        <end position="36"/>
    </location>
</feature>
<proteinExistence type="predicted"/>
<gene>
    <name evidence="3" type="ORF">F441_13338</name>
</gene>
<comment type="caution">
    <text evidence="3">The sequence shown here is derived from an EMBL/GenBank/DDBJ whole genome shotgun (WGS) entry which is preliminary data.</text>
</comment>
<dbReference type="PROSITE" id="PS50013">
    <property type="entry name" value="CHROMO_2"/>
    <property type="match status" value="1"/>
</dbReference>
<dbReference type="Gene3D" id="2.40.50.40">
    <property type="match status" value="1"/>
</dbReference>
<name>W2WKU8_PHYNI</name>
<evidence type="ECO:0000259" key="2">
    <source>
        <dbReference type="PROSITE" id="PS50013"/>
    </source>
</evidence>
<dbReference type="Proteomes" id="UP000018958">
    <property type="component" value="Unassembled WGS sequence"/>
</dbReference>
<dbReference type="EMBL" id="ANIX01002650">
    <property type="protein sequence ID" value="ETP11126.1"/>
    <property type="molecule type" value="Genomic_DNA"/>
</dbReference>
<dbReference type="InterPro" id="IPR023780">
    <property type="entry name" value="Chromo_domain"/>
</dbReference>
<evidence type="ECO:0000313" key="3">
    <source>
        <dbReference type="EMBL" id="ETP11126.1"/>
    </source>
</evidence>
<sequence length="75" mass="8712">MRREDEDAVPSSADSQHGNSAETRPPPAQLDELGEPHYNVKRLVARCRRRGRTQYLVKWRGYSHSQNAWEFECPS</sequence>
<protein>
    <recommendedName>
        <fullName evidence="2">Chromo domain-containing protein</fullName>
    </recommendedName>
</protein>
<feature type="domain" description="Chromo" evidence="2">
    <location>
        <begin position="38"/>
        <end position="75"/>
    </location>
</feature>
<dbReference type="InterPro" id="IPR016197">
    <property type="entry name" value="Chromo-like_dom_sf"/>
</dbReference>